<accession>A0A2S5GY23</accession>
<evidence type="ECO:0000256" key="5">
    <source>
        <dbReference type="SAM" id="MobiDB-lite"/>
    </source>
</evidence>
<feature type="compositionally biased region" description="Low complexity" evidence="5">
    <location>
        <begin position="533"/>
        <end position="548"/>
    </location>
</feature>
<reference evidence="8 9" key="1">
    <citation type="submission" date="2018-02" db="EMBL/GenBank/DDBJ databases">
        <title>Draft Genome of Achromobacter spanius stain 6.</title>
        <authorList>
            <person name="Gunasekera T.S."/>
            <person name="Radwan O."/>
            <person name="Ruiz O.N."/>
        </authorList>
    </citation>
    <scope>NUCLEOTIDE SEQUENCE [LARGE SCALE GENOMIC DNA]</scope>
    <source>
        <strain evidence="8 9">6</strain>
    </source>
</reference>
<dbReference type="GO" id="GO:0016405">
    <property type="term" value="F:CoA-ligase activity"/>
    <property type="evidence" value="ECO:0007669"/>
    <property type="project" value="UniProtKB-ARBA"/>
</dbReference>
<evidence type="ECO:0000313" key="9">
    <source>
        <dbReference type="Proteomes" id="UP000239990"/>
    </source>
</evidence>
<evidence type="ECO:0000256" key="2">
    <source>
        <dbReference type="ARBA" id="ARBA00022598"/>
    </source>
</evidence>
<dbReference type="PANTHER" id="PTHR43605:SF10">
    <property type="entry name" value="ACYL-COA SYNTHETASE MEDIUM CHAIN FAMILY MEMBER 3"/>
    <property type="match status" value="1"/>
</dbReference>
<feature type="region of interest" description="Disordered" evidence="5">
    <location>
        <begin position="511"/>
        <end position="548"/>
    </location>
</feature>
<evidence type="ECO:0000256" key="3">
    <source>
        <dbReference type="ARBA" id="ARBA00022741"/>
    </source>
</evidence>
<dbReference type="GO" id="GO:0004321">
    <property type="term" value="F:fatty-acyl-CoA synthase activity"/>
    <property type="evidence" value="ECO:0007669"/>
    <property type="project" value="TreeGrafter"/>
</dbReference>
<dbReference type="OrthoDB" id="9766486at2"/>
<evidence type="ECO:0000259" key="6">
    <source>
        <dbReference type="Pfam" id="PF00501"/>
    </source>
</evidence>
<feature type="compositionally biased region" description="Polar residues" evidence="5">
    <location>
        <begin position="517"/>
        <end position="532"/>
    </location>
</feature>
<name>A0A2S5GY23_9BURK</name>
<dbReference type="Gene3D" id="3.40.50.12780">
    <property type="entry name" value="N-terminal domain of ligase-like"/>
    <property type="match status" value="1"/>
</dbReference>
<organism evidence="8 9">
    <name type="scientific">Achromobacter spanius</name>
    <dbReference type="NCBI Taxonomy" id="217203"/>
    <lineage>
        <taxon>Bacteria</taxon>
        <taxon>Pseudomonadati</taxon>
        <taxon>Pseudomonadota</taxon>
        <taxon>Betaproteobacteria</taxon>
        <taxon>Burkholderiales</taxon>
        <taxon>Alcaligenaceae</taxon>
        <taxon>Achromobacter</taxon>
    </lineage>
</organism>
<comment type="similarity">
    <text evidence="1">Belongs to the ATP-dependent AMP-binding enzyme family.</text>
</comment>
<dbReference type="InterPro" id="IPR042099">
    <property type="entry name" value="ANL_N_sf"/>
</dbReference>
<dbReference type="InterPro" id="IPR045851">
    <property type="entry name" value="AMP-bd_C_sf"/>
</dbReference>
<feature type="domain" description="AMP-binding enzyme C-terminal" evidence="7">
    <location>
        <begin position="425"/>
        <end position="501"/>
    </location>
</feature>
<dbReference type="Pfam" id="PF00501">
    <property type="entry name" value="AMP-binding"/>
    <property type="match status" value="1"/>
</dbReference>
<dbReference type="InterPro" id="IPR051087">
    <property type="entry name" value="Mitochondrial_ACSM"/>
</dbReference>
<dbReference type="AlphaFoldDB" id="A0A2S5GY23"/>
<feature type="domain" description="AMP-dependent synthetase/ligase" evidence="6">
    <location>
        <begin position="44"/>
        <end position="381"/>
    </location>
</feature>
<evidence type="ECO:0000256" key="1">
    <source>
        <dbReference type="ARBA" id="ARBA00006432"/>
    </source>
</evidence>
<protein>
    <submittedName>
        <fullName evidence="8">Acetate--CoA ligase</fullName>
    </submittedName>
</protein>
<dbReference type="GO" id="GO:0006633">
    <property type="term" value="P:fatty acid biosynthetic process"/>
    <property type="evidence" value="ECO:0007669"/>
    <property type="project" value="TreeGrafter"/>
</dbReference>
<dbReference type="GO" id="GO:0005524">
    <property type="term" value="F:ATP binding"/>
    <property type="evidence" value="ECO:0007669"/>
    <property type="project" value="UniProtKB-KW"/>
</dbReference>
<evidence type="ECO:0000259" key="7">
    <source>
        <dbReference type="Pfam" id="PF13193"/>
    </source>
</evidence>
<dbReference type="InterPro" id="IPR025110">
    <property type="entry name" value="AMP-bd_C"/>
</dbReference>
<evidence type="ECO:0000256" key="4">
    <source>
        <dbReference type="ARBA" id="ARBA00022840"/>
    </source>
</evidence>
<evidence type="ECO:0000313" key="8">
    <source>
        <dbReference type="EMBL" id="PPA77898.1"/>
    </source>
</evidence>
<dbReference type="SUPFAM" id="SSF56801">
    <property type="entry name" value="Acetyl-CoA synthetase-like"/>
    <property type="match status" value="1"/>
</dbReference>
<dbReference type="EMBL" id="PREU01000001">
    <property type="protein sequence ID" value="PPA77898.1"/>
    <property type="molecule type" value="Genomic_DNA"/>
</dbReference>
<dbReference type="InterPro" id="IPR000873">
    <property type="entry name" value="AMP-dep_synth/lig_dom"/>
</dbReference>
<keyword evidence="3" id="KW-0547">Nucleotide-binding</keyword>
<dbReference type="RefSeq" id="WP_104141839.1">
    <property type="nucleotide sequence ID" value="NZ_PREU01000001.1"/>
</dbReference>
<dbReference type="GO" id="GO:0015645">
    <property type="term" value="F:fatty acid ligase activity"/>
    <property type="evidence" value="ECO:0007669"/>
    <property type="project" value="TreeGrafter"/>
</dbReference>
<gene>
    <name evidence="8" type="ORF">C4E15_00975</name>
</gene>
<dbReference type="GO" id="GO:0006637">
    <property type="term" value="P:acyl-CoA metabolic process"/>
    <property type="evidence" value="ECO:0007669"/>
    <property type="project" value="TreeGrafter"/>
</dbReference>
<keyword evidence="4" id="KW-0067">ATP-binding</keyword>
<proteinExistence type="inferred from homology"/>
<dbReference type="Gene3D" id="3.30.300.30">
    <property type="match status" value="1"/>
</dbReference>
<dbReference type="PANTHER" id="PTHR43605">
    <property type="entry name" value="ACYL-COENZYME A SYNTHETASE"/>
    <property type="match status" value="1"/>
</dbReference>
<dbReference type="Proteomes" id="UP000239990">
    <property type="component" value="Unassembled WGS sequence"/>
</dbReference>
<comment type="caution">
    <text evidence="8">The sequence shown here is derived from an EMBL/GenBank/DDBJ whole genome shotgun (WGS) entry which is preliminary data.</text>
</comment>
<sequence>MTMLTQTTSYADAQALCTSEKLWELFDGNRDRMNIAHECIDRHAHKDQPAIILVRATGADETFSFQQIAQASSRFAHYLADQGIGAGDRVAVMLEPSLAFYVAMFGAMKRGAIAVPLFTLFGPDGIRLRVQDCQPRMLVTNADKAPMVPAADDMRVVIADDAFLASLDRFPAQYDCNTHADDLAIFQYTSGTTRELPDAVRHTHRALVTLMLAALYGTGVRPGDRYMCPSSPAWGHGLWHGTLAPLAMGVTIGAYAGKFSAERLLQALQDHAFNNISAAATHYRMMRNSGAAGQYRYQIDKVSFTGEPIDSETSAFVLATFGRPVCSMYGTTEIGVCLVNYPGAPDFTVKAGSLGKPVPGLRVQVQDANGAPCPPGVTGELKLWRRDAWVATKDLGRVDEDGYFWHGGRADDVIISAGWTMSAVEIEDAILKHRDVTEAAAIGVPDALRGQVVKAFVVSARPGDDAFVEEIQNTVRSQLAQHEYPRQVVFVPELPKTPAGKIHRRKLREQELAAPSANINAATSPDTPTDGSADTPTNKTPAAPAAHV</sequence>
<keyword evidence="2 8" id="KW-0436">Ligase</keyword>
<dbReference type="Pfam" id="PF13193">
    <property type="entry name" value="AMP-binding_C"/>
    <property type="match status" value="1"/>
</dbReference>